<evidence type="ECO:0000256" key="2">
    <source>
        <dbReference type="ARBA" id="ARBA00023136"/>
    </source>
</evidence>
<dbReference type="PANTHER" id="PTHR31234">
    <property type="entry name" value="LATE EMBRYOGENESIS ABUNDANT (LEA) HYDROXYPROLINE-RICH GLYCOPROTEIN FAMILY"/>
    <property type="match status" value="1"/>
</dbReference>
<comment type="caution">
    <text evidence="3">The sequence shown here is derived from an EMBL/GenBank/DDBJ whole genome shotgun (WGS) entry which is preliminary data.</text>
</comment>
<comment type="subcellular location">
    <subcellularLocation>
        <location evidence="1">Membrane</location>
    </subcellularLocation>
</comment>
<protein>
    <recommendedName>
        <fullName evidence="5">Late embryogenesis abundant protein LEA-2 subgroup domain-containing protein</fullName>
    </recommendedName>
</protein>
<dbReference type="EMBL" id="CM026431">
    <property type="protein sequence ID" value="KAG0559898.1"/>
    <property type="molecule type" value="Genomic_DNA"/>
</dbReference>
<reference evidence="3" key="1">
    <citation type="submission" date="2020-06" db="EMBL/GenBank/DDBJ databases">
        <title>WGS assembly of Ceratodon purpureus strain R40.</title>
        <authorList>
            <person name="Carey S.B."/>
            <person name="Jenkins J."/>
            <person name="Shu S."/>
            <person name="Lovell J.T."/>
            <person name="Sreedasyam A."/>
            <person name="Maumus F."/>
            <person name="Tiley G.P."/>
            <person name="Fernandez-Pozo N."/>
            <person name="Barry K."/>
            <person name="Chen C."/>
            <person name="Wang M."/>
            <person name="Lipzen A."/>
            <person name="Daum C."/>
            <person name="Saski C.A."/>
            <person name="Payton A.C."/>
            <person name="Mcbreen J.C."/>
            <person name="Conrad R.E."/>
            <person name="Kollar L.M."/>
            <person name="Olsson S."/>
            <person name="Huttunen S."/>
            <person name="Landis J.B."/>
            <person name="Wickett N.J."/>
            <person name="Johnson M.G."/>
            <person name="Rensing S.A."/>
            <person name="Grimwood J."/>
            <person name="Schmutz J."/>
            <person name="Mcdaniel S.F."/>
        </authorList>
    </citation>
    <scope>NUCLEOTIDE SEQUENCE</scope>
    <source>
        <strain evidence="3">R40</strain>
    </source>
</reference>
<keyword evidence="2" id="KW-0472">Membrane</keyword>
<evidence type="ECO:0000313" key="4">
    <source>
        <dbReference type="Proteomes" id="UP000822688"/>
    </source>
</evidence>
<dbReference type="InterPro" id="IPR044839">
    <property type="entry name" value="NDR1-like"/>
</dbReference>
<dbReference type="AlphaFoldDB" id="A0A8T0GMT7"/>
<organism evidence="3 4">
    <name type="scientific">Ceratodon purpureus</name>
    <name type="common">Fire moss</name>
    <name type="synonym">Dicranum purpureum</name>
    <dbReference type="NCBI Taxonomy" id="3225"/>
    <lineage>
        <taxon>Eukaryota</taxon>
        <taxon>Viridiplantae</taxon>
        <taxon>Streptophyta</taxon>
        <taxon>Embryophyta</taxon>
        <taxon>Bryophyta</taxon>
        <taxon>Bryophytina</taxon>
        <taxon>Bryopsida</taxon>
        <taxon>Dicranidae</taxon>
        <taxon>Pseudoditrichales</taxon>
        <taxon>Ditrichaceae</taxon>
        <taxon>Ceratodon</taxon>
    </lineage>
</organism>
<keyword evidence="4" id="KW-1185">Reference proteome</keyword>
<evidence type="ECO:0000313" key="3">
    <source>
        <dbReference type="EMBL" id="KAG0559897.1"/>
    </source>
</evidence>
<sequence>MEMPRCRGLGLEVEEYIVLLEPQPWPRPFRLETYTSAFCCLAGCLCQCLGQCGKALAEDLFQCFCQVLCCSPWILLILLPVLNFKGSRAPRTELEALTVDQFLLTRDNTSVITPGYHVNGIFTVRFQAYNPSSVVGFRHRYLSTFVTVYYNDTQLGQTEVPRFSQSYKSARNVSTIVAIREQRLNESVGLSLTNELQNDMQTQAGVGLRITVDAYVKVKRLGWQDPKWFNLTCSVKATMITKTDNLLSKSCN</sequence>
<dbReference type="GO" id="GO:0098542">
    <property type="term" value="P:defense response to other organism"/>
    <property type="evidence" value="ECO:0007669"/>
    <property type="project" value="InterPro"/>
</dbReference>
<accession>A0A8T0GMT7</accession>
<name>A0A8T0GMT7_CERPU</name>
<gene>
    <name evidence="3" type="ORF">KC19_10G137200</name>
</gene>
<dbReference type="Proteomes" id="UP000822688">
    <property type="component" value="Chromosome 10"/>
</dbReference>
<dbReference type="PANTHER" id="PTHR31234:SF2">
    <property type="entry name" value="OS05G0199100 PROTEIN"/>
    <property type="match status" value="1"/>
</dbReference>
<dbReference type="GO" id="GO:0016020">
    <property type="term" value="C:membrane"/>
    <property type="evidence" value="ECO:0007669"/>
    <property type="project" value="UniProtKB-SubCell"/>
</dbReference>
<dbReference type="EMBL" id="CM026431">
    <property type="protein sequence ID" value="KAG0559897.1"/>
    <property type="molecule type" value="Genomic_DNA"/>
</dbReference>
<evidence type="ECO:0000256" key="1">
    <source>
        <dbReference type="ARBA" id="ARBA00004370"/>
    </source>
</evidence>
<proteinExistence type="predicted"/>
<evidence type="ECO:0008006" key="5">
    <source>
        <dbReference type="Google" id="ProtNLM"/>
    </source>
</evidence>